<keyword evidence="2" id="KW-1185">Reference proteome</keyword>
<gene>
    <name evidence="1" type="ORF">NCTC10801_02418</name>
</gene>
<dbReference type="Proteomes" id="UP000254649">
    <property type="component" value="Unassembled WGS sequence"/>
</dbReference>
<organism evidence="1 2">
    <name type="scientific">[Actinobacillus] rossii</name>
    <dbReference type="NCBI Taxonomy" id="123820"/>
    <lineage>
        <taxon>Bacteria</taxon>
        <taxon>Pseudomonadati</taxon>
        <taxon>Pseudomonadota</taxon>
        <taxon>Gammaproteobacteria</taxon>
        <taxon>Pasteurellales</taxon>
        <taxon>Pasteurellaceae</taxon>
    </lineage>
</organism>
<protein>
    <recommendedName>
        <fullName evidence="3">ComF family protein</fullName>
    </recommendedName>
</protein>
<evidence type="ECO:0000313" key="1">
    <source>
        <dbReference type="EMBL" id="SUT95226.1"/>
    </source>
</evidence>
<evidence type="ECO:0008006" key="3">
    <source>
        <dbReference type="Google" id="ProtNLM"/>
    </source>
</evidence>
<dbReference type="Gene3D" id="3.40.50.2020">
    <property type="match status" value="1"/>
</dbReference>
<dbReference type="InterPro" id="IPR029057">
    <property type="entry name" value="PRTase-like"/>
</dbReference>
<dbReference type="SUPFAM" id="SSF53271">
    <property type="entry name" value="PRTase-like"/>
    <property type="match status" value="1"/>
</dbReference>
<dbReference type="EMBL" id="UFRQ01000003">
    <property type="protein sequence ID" value="SUT95226.1"/>
    <property type="molecule type" value="Genomic_DNA"/>
</dbReference>
<accession>A0A380U264</accession>
<name>A0A380U264_9PAST</name>
<proteinExistence type="predicted"/>
<reference evidence="1 2" key="1">
    <citation type="submission" date="2018-06" db="EMBL/GenBank/DDBJ databases">
        <authorList>
            <consortium name="Pathogen Informatics"/>
            <person name="Doyle S."/>
        </authorList>
    </citation>
    <scope>NUCLEOTIDE SEQUENCE [LARGE SCALE GENOMIC DNA]</scope>
    <source>
        <strain evidence="1 2">NCTC10801</strain>
    </source>
</reference>
<dbReference type="AlphaFoldDB" id="A0A380U264"/>
<sequence length="244" mass="27896">MKFLIKNNTVTISDKNKIPEIQRHEWENSYLYSVIQREIIRRSAKRPAGDNCPMLYAMKNSDGLITSKETISNLYNDYVARSITNYFGDKCYFDLIIPMPSSCSIPSDIAKIIQDLYNIDIFDVTGQIVKKEPSEMIEFISSNRNIPDRCKQSIVTALNRNKDKLNIKNVKVQDRHYLFPILKTLGKAEIFAHYSPVNILLIDDIFTSGLTLSSMKKILSDVYPNAQISALTLFSPLPETLNKC</sequence>
<dbReference type="OrthoDB" id="5676627at2"/>
<evidence type="ECO:0000313" key="2">
    <source>
        <dbReference type="Proteomes" id="UP000254649"/>
    </source>
</evidence>